<dbReference type="AlphaFoldDB" id="A0AAP5MDC8"/>
<proteinExistence type="predicted"/>
<evidence type="ECO:0000313" key="2">
    <source>
        <dbReference type="Proteomes" id="UP000667802"/>
    </source>
</evidence>
<reference evidence="2" key="1">
    <citation type="journal article" date="2021" name="Science">
        <title>Hunting the eagle killer: A cyanobacterial neurotoxin causes vacuolar myelinopathy.</title>
        <authorList>
            <person name="Breinlinger S."/>
            <person name="Phillips T.J."/>
            <person name="Haram B.N."/>
            <person name="Mares J."/>
            <person name="Martinez Yerena J.A."/>
            <person name="Hrouzek P."/>
            <person name="Sobotka R."/>
            <person name="Henderson W.M."/>
            <person name="Schmieder P."/>
            <person name="Williams S.M."/>
            <person name="Lauderdale J.D."/>
            <person name="Wilde H.D."/>
            <person name="Gerrin W."/>
            <person name="Kust A."/>
            <person name="Washington J.W."/>
            <person name="Wagner C."/>
            <person name="Geier B."/>
            <person name="Liebeke M."/>
            <person name="Enke H."/>
            <person name="Niedermeyer T.H.J."/>
            <person name="Wilde S.B."/>
        </authorList>
    </citation>
    <scope>NUCLEOTIDE SEQUENCE [LARGE SCALE GENOMIC DNA]</scope>
    <source>
        <strain evidence="2">Thurmond2011</strain>
    </source>
</reference>
<accession>A0AAP5MDC8</accession>
<evidence type="ECO:0000313" key="1">
    <source>
        <dbReference type="EMBL" id="MDR9900392.1"/>
    </source>
</evidence>
<comment type="caution">
    <text evidence="1">The sequence shown here is derived from an EMBL/GenBank/DDBJ whole genome shotgun (WGS) entry which is preliminary data.</text>
</comment>
<keyword evidence="2" id="KW-1185">Reference proteome</keyword>
<dbReference type="Proteomes" id="UP000667802">
    <property type="component" value="Unassembled WGS sequence"/>
</dbReference>
<protein>
    <submittedName>
        <fullName evidence="1">Uncharacterized protein</fullName>
    </submittedName>
</protein>
<dbReference type="RefSeq" id="WP_208343511.1">
    <property type="nucleotide sequence ID" value="NZ_CAWQFN010000320.1"/>
</dbReference>
<gene>
    <name evidence="1" type="ORF">G7B40_038475</name>
</gene>
<name>A0AAP5MDC8_9CYAN</name>
<dbReference type="EMBL" id="JAALHA020000034">
    <property type="protein sequence ID" value="MDR9900392.1"/>
    <property type="molecule type" value="Genomic_DNA"/>
</dbReference>
<sequence>MSKFLIKHYRSTIYSFPKMAYGCTIRTKQHPKDYHQTSAIARQRPEANPTHVTPTNGFEKPRQEEVIIIWWLY</sequence>
<organism evidence="1 2">
    <name type="scientific">Aetokthonos hydrillicola Thurmond2011</name>
    <dbReference type="NCBI Taxonomy" id="2712845"/>
    <lineage>
        <taxon>Bacteria</taxon>
        <taxon>Bacillati</taxon>
        <taxon>Cyanobacteriota</taxon>
        <taxon>Cyanophyceae</taxon>
        <taxon>Nostocales</taxon>
        <taxon>Hapalosiphonaceae</taxon>
        <taxon>Aetokthonos</taxon>
    </lineage>
</organism>